<feature type="compositionally biased region" description="Basic and acidic residues" evidence="1">
    <location>
        <begin position="120"/>
        <end position="144"/>
    </location>
</feature>
<evidence type="ECO:0000313" key="2">
    <source>
        <dbReference type="EMBL" id="MYM19024.1"/>
    </source>
</evidence>
<proteinExistence type="predicted"/>
<sequence>MADDRNAARKAAGSLDEAASKLGGPANRNDGDRPGYSLNADEEDVQALAAHHGDRVIRQPDGSHLVVSEEEVEVARPDKLDEMGASHSEHAETDTLAGSGIGERRKATEGEDAPVNADDPNERRGTRRDEDDHGSGREGSHPAR</sequence>
<dbReference type="AlphaFoldDB" id="A0A6N9H5X8"/>
<protein>
    <submittedName>
        <fullName evidence="2">Uncharacterized protein</fullName>
    </submittedName>
</protein>
<gene>
    <name evidence="2" type="ORF">GSY69_03285</name>
</gene>
<comment type="caution">
    <text evidence="2">The sequence shown here is derived from an EMBL/GenBank/DDBJ whole genome shotgun (WGS) entry which is preliminary data.</text>
</comment>
<organism evidence="2 3">
    <name type="scientific">Brevibacterium rongguiense</name>
    <dbReference type="NCBI Taxonomy" id="2695267"/>
    <lineage>
        <taxon>Bacteria</taxon>
        <taxon>Bacillati</taxon>
        <taxon>Actinomycetota</taxon>
        <taxon>Actinomycetes</taxon>
        <taxon>Micrococcales</taxon>
        <taxon>Brevibacteriaceae</taxon>
        <taxon>Brevibacterium</taxon>
    </lineage>
</organism>
<dbReference type="RefSeq" id="WP_160952462.1">
    <property type="nucleotide sequence ID" value="NZ_WWEQ01000008.1"/>
</dbReference>
<feature type="compositionally biased region" description="Basic and acidic residues" evidence="1">
    <location>
        <begin position="73"/>
        <end position="93"/>
    </location>
</feature>
<reference evidence="2 3" key="1">
    <citation type="submission" date="2020-01" db="EMBL/GenBank/DDBJ databases">
        <authorList>
            <person name="Deng T."/>
        </authorList>
    </citation>
    <scope>NUCLEOTIDE SEQUENCE [LARGE SCALE GENOMIC DNA]</scope>
    <source>
        <strain evidence="2 3">5221</strain>
    </source>
</reference>
<keyword evidence="3" id="KW-1185">Reference proteome</keyword>
<name>A0A6N9H5X8_9MICO</name>
<feature type="region of interest" description="Disordered" evidence="1">
    <location>
        <begin position="1"/>
        <end position="144"/>
    </location>
</feature>
<evidence type="ECO:0000256" key="1">
    <source>
        <dbReference type="SAM" id="MobiDB-lite"/>
    </source>
</evidence>
<accession>A0A6N9H5X8</accession>
<evidence type="ECO:0000313" key="3">
    <source>
        <dbReference type="Proteomes" id="UP000469215"/>
    </source>
</evidence>
<dbReference type="Proteomes" id="UP000469215">
    <property type="component" value="Unassembled WGS sequence"/>
</dbReference>
<dbReference type="EMBL" id="WWEQ01000008">
    <property type="protein sequence ID" value="MYM19024.1"/>
    <property type="molecule type" value="Genomic_DNA"/>
</dbReference>